<evidence type="ECO:0000256" key="3">
    <source>
        <dbReference type="ARBA" id="ARBA00022691"/>
    </source>
</evidence>
<dbReference type="InterPro" id="IPR050320">
    <property type="entry name" value="N5-glutamine_MTase"/>
</dbReference>
<dbReference type="Proteomes" id="UP000315400">
    <property type="component" value="Unassembled WGS sequence"/>
</dbReference>
<keyword evidence="1 5" id="KW-0489">Methyltransferase</keyword>
<evidence type="ECO:0000256" key="1">
    <source>
        <dbReference type="ARBA" id="ARBA00022603"/>
    </source>
</evidence>
<dbReference type="Pfam" id="PF05175">
    <property type="entry name" value="MTS"/>
    <property type="match status" value="1"/>
</dbReference>
<evidence type="ECO:0000259" key="7">
    <source>
        <dbReference type="Pfam" id="PF17827"/>
    </source>
</evidence>
<evidence type="ECO:0000256" key="2">
    <source>
        <dbReference type="ARBA" id="ARBA00022679"/>
    </source>
</evidence>
<dbReference type="InterPro" id="IPR040758">
    <property type="entry name" value="PrmC_N"/>
</dbReference>
<feature type="binding site" evidence="5">
    <location>
        <position position="202"/>
    </location>
    <ligand>
        <name>S-adenosyl-L-methionine</name>
        <dbReference type="ChEBI" id="CHEBI:59789"/>
    </ligand>
</feature>
<evidence type="ECO:0000259" key="6">
    <source>
        <dbReference type="Pfam" id="PF05175"/>
    </source>
</evidence>
<dbReference type="Gene3D" id="3.40.50.150">
    <property type="entry name" value="Vaccinia Virus protein VP39"/>
    <property type="match status" value="1"/>
</dbReference>
<comment type="catalytic activity">
    <reaction evidence="4 5">
        <text>L-glutaminyl-[peptide chain release factor] + S-adenosyl-L-methionine = N(5)-methyl-L-glutaminyl-[peptide chain release factor] + S-adenosyl-L-homocysteine + H(+)</text>
        <dbReference type="Rhea" id="RHEA:42896"/>
        <dbReference type="Rhea" id="RHEA-COMP:10271"/>
        <dbReference type="Rhea" id="RHEA-COMP:10272"/>
        <dbReference type="ChEBI" id="CHEBI:15378"/>
        <dbReference type="ChEBI" id="CHEBI:30011"/>
        <dbReference type="ChEBI" id="CHEBI:57856"/>
        <dbReference type="ChEBI" id="CHEBI:59789"/>
        <dbReference type="ChEBI" id="CHEBI:61891"/>
        <dbReference type="EC" id="2.1.1.297"/>
    </reaction>
</comment>
<gene>
    <name evidence="5 8" type="primary">prmC</name>
    <name evidence="8" type="ORF">FKY71_17845</name>
</gene>
<dbReference type="InterPro" id="IPR004556">
    <property type="entry name" value="HemK-like"/>
</dbReference>
<dbReference type="EC" id="2.1.1.297" evidence="5"/>
<dbReference type="GO" id="GO:0032259">
    <property type="term" value="P:methylation"/>
    <property type="evidence" value="ECO:0007669"/>
    <property type="project" value="UniProtKB-KW"/>
</dbReference>
<feature type="domain" description="Release factor glutamine methyltransferase N-terminal" evidence="7">
    <location>
        <begin position="21"/>
        <end position="88"/>
    </location>
</feature>
<protein>
    <recommendedName>
        <fullName evidence="5">Release factor glutamine methyltransferase</fullName>
        <shortName evidence="5">RF MTase</shortName>
        <ecNumber evidence="5">2.1.1.297</ecNumber>
    </recommendedName>
    <alternativeName>
        <fullName evidence="5">N5-glutamine methyltransferase PrmC</fullName>
    </alternativeName>
    <alternativeName>
        <fullName evidence="5">Protein-(glutamine-N5) MTase PrmC</fullName>
    </alternativeName>
    <alternativeName>
        <fullName evidence="5">Protein-glutamine N-methyltransferase PrmC</fullName>
    </alternativeName>
</protein>
<feature type="binding site" evidence="5">
    <location>
        <position position="156"/>
    </location>
    <ligand>
        <name>S-adenosyl-L-methionine</name>
        <dbReference type="ChEBI" id="CHEBI:59789"/>
    </ligand>
</feature>
<dbReference type="Pfam" id="PF17827">
    <property type="entry name" value="PrmC_N"/>
    <property type="match status" value="1"/>
</dbReference>
<proteinExistence type="inferred from homology"/>
<dbReference type="PROSITE" id="PS00092">
    <property type="entry name" value="N6_MTASE"/>
    <property type="match status" value="1"/>
</dbReference>
<dbReference type="InterPro" id="IPR007848">
    <property type="entry name" value="Small_mtfrase_dom"/>
</dbReference>
<evidence type="ECO:0000313" key="8">
    <source>
        <dbReference type="EMBL" id="TQE94105.1"/>
    </source>
</evidence>
<dbReference type="Gene3D" id="1.10.8.10">
    <property type="entry name" value="DNA helicase RuvA subunit, C-terminal domain"/>
    <property type="match status" value="1"/>
</dbReference>
<comment type="function">
    <text evidence="5">Methylates the class 1 translation termination release factors RF1/PrfA and RF2/PrfB on the glutamine residue of the universally conserved GGQ motif.</text>
</comment>
<comment type="similarity">
    <text evidence="5">Belongs to the protein N5-glutamine methyltransferase family. PrmC subfamily.</text>
</comment>
<dbReference type="PANTHER" id="PTHR18895">
    <property type="entry name" value="HEMK METHYLTRANSFERASE"/>
    <property type="match status" value="1"/>
</dbReference>
<dbReference type="GO" id="GO:0102559">
    <property type="term" value="F:peptide chain release factor N(5)-glutamine methyltransferase activity"/>
    <property type="evidence" value="ECO:0007669"/>
    <property type="project" value="UniProtKB-EC"/>
</dbReference>
<dbReference type="CDD" id="cd02440">
    <property type="entry name" value="AdoMet_MTases"/>
    <property type="match status" value="1"/>
</dbReference>
<accession>A0A540VBH7</accession>
<reference evidence="8 9" key="1">
    <citation type="submission" date="2019-06" db="EMBL/GenBank/DDBJ databases">
        <title>Metagenome assembled Genome of Spiribacter salinus SL48-SHIP from the microbial mat of Salt Lake 48 (Novosibirsk region, Russia).</title>
        <authorList>
            <person name="Shipova A."/>
            <person name="Rozanov A.S."/>
            <person name="Bryanskaya A.V."/>
            <person name="Peltek S.E."/>
        </authorList>
    </citation>
    <scope>NUCLEOTIDE SEQUENCE [LARGE SCALE GENOMIC DNA]</scope>
    <source>
        <strain evidence="8">SL48-SHIP-2</strain>
    </source>
</reference>
<dbReference type="AlphaFoldDB" id="A0A540VBH7"/>
<dbReference type="InterPro" id="IPR029063">
    <property type="entry name" value="SAM-dependent_MTases_sf"/>
</dbReference>
<comment type="caution">
    <text evidence="8">The sequence shown here is derived from an EMBL/GenBank/DDBJ whole genome shotgun (WGS) entry which is preliminary data.</text>
</comment>
<dbReference type="PANTHER" id="PTHR18895:SF74">
    <property type="entry name" value="MTRF1L RELEASE FACTOR GLUTAMINE METHYLTRANSFERASE"/>
    <property type="match status" value="1"/>
</dbReference>
<dbReference type="HAMAP" id="MF_02126">
    <property type="entry name" value="RF_methyltr_PrmC"/>
    <property type="match status" value="1"/>
</dbReference>
<keyword evidence="3 5" id="KW-0949">S-adenosyl-L-methionine</keyword>
<feature type="domain" description="Methyltransferase small" evidence="6">
    <location>
        <begin position="118"/>
        <end position="207"/>
    </location>
</feature>
<dbReference type="GO" id="GO:0003676">
    <property type="term" value="F:nucleic acid binding"/>
    <property type="evidence" value="ECO:0007669"/>
    <property type="project" value="InterPro"/>
</dbReference>
<organism evidence="8 9">
    <name type="scientific">Spiribacter salinus</name>
    <dbReference type="NCBI Taxonomy" id="1335746"/>
    <lineage>
        <taxon>Bacteria</taxon>
        <taxon>Pseudomonadati</taxon>
        <taxon>Pseudomonadota</taxon>
        <taxon>Gammaproteobacteria</taxon>
        <taxon>Chromatiales</taxon>
        <taxon>Ectothiorhodospiraceae</taxon>
        <taxon>Spiribacter</taxon>
    </lineage>
</organism>
<feature type="binding site" evidence="5">
    <location>
        <begin position="202"/>
        <end position="205"/>
    </location>
    <ligand>
        <name>substrate</name>
    </ligand>
</feature>
<evidence type="ECO:0000313" key="9">
    <source>
        <dbReference type="Proteomes" id="UP000315400"/>
    </source>
</evidence>
<dbReference type="EMBL" id="VIFK01000438">
    <property type="protein sequence ID" value="TQE94105.1"/>
    <property type="molecule type" value="Genomic_DNA"/>
</dbReference>
<sequence length="297" mass="33082">MARHEIDTGVRDAETLDVLWEQLVQALRRVNPDEARLMAQWLLEEATGISRIQRITHPKRPIRAPERAQLGAMLQRTLSGEPLQYVVGYANFRGLRLSVTPDVLIPRPETEQLVEQALERLPAKQPVRVLDVGTGSGCIALALKHERPAAIVAGCDVSEAALRVARSNAEQCGLPVTFVWADMRKPDVHERTDGPFDMVISNPPYVTMDEAPTLPDRVRAHEPAVALFAEDEPLQYYRALARHSNRLLRPAGQLLVEINEAYGAAVVACFQDHGLSDVMLHQDYTGRDRFVGARRPG</sequence>
<comment type="caution">
    <text evidence="5">Lacks conserved residue(s) required for the propagation of feature annotation.</text>
</comment>
<evidence type="ECO:0000256" key="4">
    <source>
        <dbReference type="ARBA" id="ARBA00048391"/>
    </source>
</evidence>
<dbReference type="SUPFAM" id="SSF53335">
    <property type="entry name" value="S-adenosyl-L-methionine-dependent methyltransferases"/>
    <property type="match status" value="1"/>
</dbReference>
<name>A0A540VBH7_9GAMM</name>
<dbReference type="InterPro" id="IPR002052">
    <property type="entry name" value="DNA_methylase_N6_adenine_CS"/>
</dbReference>
<keyword evidence="2 5" id="KW-0808">Transferase</keyword>
<dbReference type="InterPro" id="IPR019874">
    <property type="entry name" value="RF_methyltr_PrmC"/>
</dbReference>
<dbReference type="NCBIfam" id="TIGR03534">
    <property type="entry name" value="RF_mod_PrmC"/>
    <property type="match status" value="1"/>
</dbReference>
<evidence type="ECO:0000256" key="5">
    <source>
        <dbReference type="HAMAP-Rule" id="MF_02126"/>
    </source>
</evidence>
<feature type="binding site" evidence="5">
    <location>
        <begin position="133"/>
        <end position="137"/>
    </location>
    <ligand>
        <name>S-adenosyl-L-methionine</name>
        <dbReference type="ChEBI" id="CHEBI:59789"/>
    </ligand>
</feature>
<dbReference type="NCBIfam" id="TIGR00536">
    <property type="entry name" value="hemK_fam"/>
    <property type="match status" value="1"/>
</dbReference>